<evidence type="ECO:0000256" key="1">
    <source>
        <dbReference type="ARBA" id="ARBA00004871"/>
    </source>
</evidence>
<sequence length="247" mass="27822">MNRYGLIGYPLTHSFSQRYFTEKFAREGILDSRYDLFELPAIAALPDLLNLPNLRGLNVTIPHKQNVLPYLDRLDVSAEKIGAVNVIKLETDGSRTGYNSDYYGFRQSLTDWLDSLGRHLLGLQALVLGTGGASKAVTVALADLGITYRFVSRTKGANQYTYDELNDVVNSYELIINGSPIGTYPKVEEAPALPYEKLSERHLLYDLVYNPSETRFMQFGRARGAAVYNGLRMLELQAEKAWEIWQA</sequence>
<dbReference type="CDD" id="cd01065">
    <property type="entry name" value="NAD_bind_Shikimate_DH"/>
    <property type="match status" value="1"/>
</dbReference>
<dbReference type="InterPro" id="IPR046346">
    <property type="entry name" value="Aminoacid_DH-like_N_sf"/>
</dbReference>
<dbReference type="PANTHER" id="PTHR21089">
    <property type="entry name" value="SHIKIMATE DEHYDROGENASE"/>
    <property type="match status" value="1"/>
</dbReference>
<keyword evidence="3" id="KW-0057">Aromatic amino acid biosynthesis</keyword>
<dbReference type="GO" id="GO:0019632">
    <property type="term" value="P:shikimate metabolic process"/>
    <property type="evidence" value="ECO:0007669"/>
    <property type="project" value="TreeGrafter"/>
</dbReference>
<dbReference type="GO" id="GO:0009073">
    <property type="term" value="P:aromatic amino acid family biosynthetic process"/>
    <property type="evidence" value="ECO:0007669"/>
    <property type="project" value="UniProtKB-KW"/>
</dbReference>
<name>A0A926XXZ9_9BACT</name>
<dbReference type="EMBL" id="JACWZY010000017">
    <property type="protein sequence ID" value="MBD2702849.1"/>
    <property type="molecule type" value="Genomic_DNA"/>
</dbReference>
<dbReference type="GO" id="GO:0005829">
    <property type="term" value="C:cytosol"/>
    <property type="evidence" value="ECO:0007669"/>
    <property type="project" value="TreeGrafter"/>
</dbReference>
<organism evidence="5 6">
    <name type="scientific">Spirosoma profusum</name>
    <dbReference type="NCBI Taxonomy" id="2771354"/>
    <lineage>
        <taxon>Bacteria</taxon>
        <taxon>Pseudomonadati</taxon>
        <taxon>Bacteroidota</taxon>
        <taxon>Cytophagia</taxon>
        <taxon>Cytophagales</taxon>
        <taxon>Cytophagaceae</taxon>
        <taxon>Spirosoma</taxon>
    </lineage>
</organism>
<evidence type="ECO:0000259" key="4">
    <source>
        <dbReference type="Pfam" id="PF08501"/>
    </source>
</evidence>
<dbReference type="Gene3D" id="3.40.50.10860">
    <property type="entry name" value="Leucine Dehydrogenase, chain A, domain 1"/>
    <property type="match status" value="1"/>
</dbReference>
<dbReference type="InterPro" id="IPR013708">
    <property type="entry name" value="Shikimate_DH-bd_N"/>
</dbReference>
<dbReference type="GO" id="GO:0004764">
    <property type="term" value="F:shikimate 3-dehydrogenase (NADP+) activity"/>
    <property type="evidence" value="ECO:0007669"/>
    <property type="project" value="InterPro"/>
</dbReference>
<evidence type="ECO:0000313" key="6">
    <source>
        <dbReference type="Proteomes" id="UP000598820"/>
    </source>
</evidence>
<evidence type="ECO:0000256" key="2">
    <source>
        <dbReference type="ARBA" id="ARBA00023002"/>
    </source>
</evidence>
<comment type="pathway">
    <text evidence="1">Metabolic intermediate biosynthesis; chorismate biosynthesis; chorismate from D-erythrose 4-phosphate and phosphoenolpyruvate: step 4/7.</text>
</comment>
<proteinExistence type="predicted"/>
<accession>A0A926XXZ9</accession>
<dbReference type="Proteomes" id="UP000598820">
    <property type="component" value="Unassembled WGS sequence"/>
</dbReference>
<protein>
    <submittedName>
        <fullName evidence="5">Shikimate dehydrogenase</fullName>
    </submittedName>
</protein>
<feature type="domain" description="Shikimate dehydrogenase substrate binding N-terminal" evidence="4">
    <location>
        <begin position="6"/>
        <end position="87"/>
    </location>
</feature>
<dbReference type="PANTHER" id="PTHR21089:SF1">
    <property type="entry name" value="BIFUNCTIONAL 3-DEHYDROQUINATE DEHYDRATASE_SHIKIMATE DEHYDROGENASE, CHLOROPLASTIC"/>
    <property type="match status" value="1"/>
</dbReference>
<dbReference type="Gene3D" id="3.40.50.720">
    <property type="entry name" value="NAD(P)-binding Rossmann-like Domain"/>
    <property type="match status" value="1"/>
</dbReference>
<dbReference type="GO" id="GO:0009423">
    <property type="term" value="P:chorismate biosynthetic process"/>
    <property type="evidence" value="ECO:0007669"/>
    <property type="project" value="TreeGrafter"/>
</dbReference>
<dbReference type="InterPro" id="IPR036291">
    <property type="entry name" value="NAD(P)-bd_dom_sf"/>
</dbReference>
<dbReference type="RefSeq" id="WP_190888691.1">
    <property type="nucleotide sequence ID" value="NZ_JACWZY010000017.1"/>
</dbReference>
<gene>
    <name evidence="5" type="ORF">IC229_19535</name>
</gene>
<dbReference type="InterPro" id="IPR022893">
    <property type="entry name" value="Shikimate_DH_fam"/>
</dbReference>
<dbReference type="GO" id="GO:0050661">
    <property type="term" value="F:NADP binding"/>
    <property type="evidence" value="ECO:0007669"/>
    <property type="project" value="TreeGrafter"/>
</dbReference>
<comment type="caution">
    <text evidence="5">The sequence shown here is derived from an EMBL/GenBank/DDBJ whole genome shotgun (WGS) entry which is preliminary data.</text>
</comment>
<dbReference type="AlphaFoldDB" id="A0A926XXZ9"/>
<keyword evidence="2" id="KW-0560">Oxidoreductase</keyword>
<dbReference type="Pfam" id="PF08501">
    <property type="entry name" value="Shikimate_dh_N"/>
    <property type="match status" value="1"/>
</dbReference>
<keyword evidence="6" id="KW-1185">Reference proteome</keyword>
<evidence type="ECO:0000256" key="3">
    <source>
        <dbReference type="ARBA" id="ARBA00023141"/>
    </source>
</evidence>
<evidence type="ECO:0000313" key="5">
    <source>
        <dbReference type="EMBL" id="MBD2702849.1"/>
    </source>
</evidence>
<reference evidence="5" key="1">
    <citation type="submission" date="2020-09" db="EMBL/GenBank/DDBJ databases">
        <authorList>
            <person name="Kim M.K."/>
        </authorList>
    </citation>
    <scope>NUCLEOTIDE SEQUENCE</scope>
    <source>
        <strain evidence="5">BT702</strain>
    </source>
</reference>
<keyword evidence="3" id="KW-0028">Amino-acid biosynthesis</keyword>
<dbReference type="SUPFAM" id="SSF53223">
    <property type="entry name" value="Aminoacid dehydrogenase-like, N-terminal domain"/>
    <property type="match status" value="1"/>
</dbReference>
<dbReference type="SUPFAM" id="SSF51735">
    <property type="entry name" value="NAD(P)-binding Rossmann-fold domains"/>
    <property type="match status" value="1"/>
</dbReference>